<evidence type="ECO:0000313" key="8">
    <source>
        <dbReference type="EMBL" id="URD83586.1"/>
    </source>
</evidence>
<protein>
    <submittedName>
        <fullName evidence="8">Zinc knuckle</fullName>
    </submittedName>
</protein>
<dbReference type="InterPro" id="IPR035979">
    <property type="entry name" value="RBD_domain_sf"/>
</dbReference>
<feature type="transmembrane region" description="Helical" evidence="5">
    <location>
        <begin position="21"/>
        <end position="40"/>
    </location>
</feature>
<keyword evidence="5" id="KW-1133">Transmembrane helix</keyword>
<evidence type="ECO:0000259" key="6">
    <source>
        <dbReference type="PROSITE" id="PS50102"/>
    </source>
</evidence>
<feature type="compositionally biased region" description="Basic and acidic residues" evidence="4">
    <location>
        <begin position="191"/>
        <end position="217"/>
    </location>
</feature>
<feature type="compositionally biased region" description="Basic residues" evidence="4">
    <location>
        <begin position="179"/>
        <end position="190"/>
    </location>
</feature>
<dbReference type="InterPro" id="IPR036875">
    <property type="entry name" value="Znf_CCHC_sf"/>
</dbReference>
<dbReference type="PANTHER" id="PTHR23236">
    <property type="entry name" value="EUKARYOTIC TRANSLATION INITIATION FACTOR 4B/4H"/>
    <property type="match status" value="1"/>
</dbReference>
<evidence type="ECO:0000313" key="9">
    <source>
        <dbReference type="Proteomes" id="UP001055439"/>
    </source>
</evidence>
<dbReference type="Pfam" id="PF00076">
    <property type="entry name" value="RRM_1"/>
    <property type="match status" value="2"/>
</dbReference>
<accession>A0A9E7EW35</accession>
<proteinExistence type="predicted"/>
<keyword evidence="9" id="KW-1185">Reference proteome</keyword>
<keyword evidence="5" id="KW-0812">Transmembrane</keyword>
<dbReference type="SMART" id="SM00343">
    <property type="entry name" value="ZnF_C2HC"/>
    <property type="match status" value="1"/>
</dbReference>
<dbReference type="EMBL" id="CP097503">
    <property type="protein sequence ID" value="URD83586.1"/>
    <property type="molecule type" value="Genomic_DNA"/>
</dbReference>
<feature type="region of interest" description="Disordered" evidence="4">
    <location>
        <begin position="84"/>
        <end position="225"/>
    </location>
</feature>
<dbReference type="InterPro" id="IPR034362">
    <property type="entry name" value="PHIP1_RRM2"/>
</dbReference>
<dbReference type="SUPFAM" id="SSF47616">
    <property type="entry name" value="GST C-terminal domain-like"/>
    <property type="match status" value="1"/>
</dbReference>
<feature type="compositionally biased region" description="Basic residues" evidence="4">
    <location>
        <begin position="116"/>
        <end position="129"/>
    </location>
</feature>
<dbReference type="PANTHER" id="PTHR23236:SF24">
    <property type="entry name" value="PHRAGMOPLASTIN INTERACTING PROTEIN 1"/>
    <property type="match status" value="1"/>
</dbReference>
<keyword evidence="5" id="KW-0472">Membrane</keyword>
<dbReference type="OrthoDB" id="439808at2759"/>
<dbReference type="Gene3D" id="4.10.60.10">
    <property type="entry name" value="Zinc finger, CCHC-type"/>
    <property type="match status" value="1"/>
</dbReference>
<dbReference type="SMART" id="SM00360">
    <property type="entry name" value="RRM"/>
    <property type="match status" value="2"/>
</dbReference>
<keyword evidence="2" id="KW-0479">Metal-binding</keyword>
<feature type="domain" description="CCHC-type" evidence="7">
    <location>
        <begin position="433"/>
        <end position="448"/>
    </location>
</feature>
<dbReference type="AlphaFoldDB" id="A0A9E7EW35"/>
<dbReference type="InterPro" id="IPR036282">
    <property type="entry name" value="Glutathione-S-Trfase_C_sf"/>
</dbReference>
<keyword evidence="2" id="KW-0862">Zinc</keyword>
<organism evidence="8 9">
    <name type="scientific">Musa troglodytarum</name>
    <name type="common">fe'i banana</name>
    <dbReference type="NCBI Taxonomy" id="320322"/>
    <lineage>
        <taxon>Eukaryota</taxon>
        <taxon>Viridiplantae</taxon>
        <taxon>Streptophyta</taxon>
        <taxon>Embryophyta</taxon>
        <taxon>Tracheophyta</taxon>
        <taxon>Spermatophyta</taxon>
        <taxon>Magnoliopsida</taxon>
        <taxon>Liliopsida</taxon>
        <taxon>Zingiberales</taxon>
        <taxon>Musaceae</taxon>
        <taxon>Musa</taxon>
    </lineage>
</organism>
<evidence type="ECO:0000259" key="7">
    <source>
        <dbReference type="PROSITE" id="PS50158"/>
    </source>
</evidence>
<dbReference type="Proteomes" id="UP001055439">
    <property type="component" value="Chromosome 10"/>
</dbReference>
<evidence type="ECO:0000256" key="5">
    <source>
        <dbReference type="SAM" id="Phobius"/>
    </source>
</evidence>
<dbReference type="GO" id="GO:0003723">
    <property type="term" value="F:RNA binding"/>
    <property type="evidence" value="ECO:0007669"/>
    <property type="project" value="UniProtKB-UniRule"/>
</dbReference>
<dbReference type="InterPro" id="IPR012677">
    <property type="entry name" value="Nucleotide-bd_a/b_plait_sf"/>
</dbReference>
<dbReference type="Gene3D" id="3.30.70.330">
    <property type="match status" value="2"/>
</dbReference>
<evidence type="ECO:0000256" key="1">
    <source>
        <dbReference type="ARBA" id="ARBA00022884"/>
    </source>
</evidence>
<dbReference type="InterPro" id="IPR000504">
    <property type="entry name" value="RRM_dom"/>
</dbReference>
<dbReference type="CDD" id="cd12272">
    <property type="entry name" value="RRM2_PHIP1"/>
    <property type="match status" value="1"/>
</dbReference>
<dbReference type="Gene3D" id="1.20.1050.10">
    <property type="match status" value="1"/>
</dbReference>
<evidence type="ECO:0000256" key="3">
    <source>
        <dbReference type="PROSITE-ProRule" id="PRU00176"/>
    </source>
</evidence>
<feature type="domain" description="RRM" evidence="6">
    <location>
        <begin position="230"/>
        <end position="307"/>
    </location>
</feature>
<dbReference type="SUPFAM" id="SSF54928">
    <property type="entry name" value="RNA-binding domain, RBD"/>
    <property type="match status" value="2"/>
</dbReference>
<keyword evidence="2" id="KW-0863">Zinc-finger</keyword>
<name>A0A9E7EW35_9LILI</name>
<reference evidence="8" key="1">
    <citation type="submission" date="2022-05" db="EMBL/GenBank/DDBJ databases">
        <title>The Musa troglodytarum L. genome provides insights into the mechanism of non-climacteric behaviour and enrichment of carotenoids.</title>
        <authorList>
            <person name="Wang J."/>
        </authorList>
    </citation>
    <scope>NUCLEOTIDE SEQUENCE</scope>
    <source>
        <tissue evidence="8">Leaf</tissue>
    </source>
</reference>
<dbReference type="CDD" id="cd12271">
    <property type="entry name" value="RRM1_PHIP1"/>
    <property type="match status" value="1"/>
</dbReference>
<dbReference type="Pfam" id="PF00098">
    <property type="entry name" value="zf-CCHC"/>
    <property type="match status" value="1"/>
</dbReference>
<sequence>MWRNESIILGRAQTAHKSPFLTVRFLFPALFIRPFLLYRANLLRSAAPPPPPDLFRLRLPSRSCGCSPPMVLSNKKLKKKLRDLLAESQSSATESTAPGEDVSQELETIKSVLCSKSKKRPKRRKKPSHRATGGDENNDAGPPAGDSNEQQKSRKRKRDGGGGGVAVESVENGKEGSARKKRKERKKERRKKDQEHNKGRGEEHETADVGCDEKETVEASNAEQSGHNAKKVYVGGIPYYSSEDDIRSFFEGCGTVTEMDCMTFPESGKFRGIAILTFKTEAAAERALALDGADMGGFYLKIQPYKSNRVPKSEFAPEIVEGYNRIYIGNLAWDITEDDLRKLFSDCKVTSVRFGTDKATGDFKGYAHVDFADNVSLTVALKLDQKVVCGRPVRIRCAVPKKEVASKSSSKPILKKNKDSKIAGSTKKKRRTCYACGVPGHMSSSCPKKSASSGVEDKDWSLVRGTCHSGRVDFLDKCIQLTILAELGIKNIFFFHKVLEKQGCYNDGSEQALVDELHVLDEHLKQHGPYVNGDNISAVDLSLAPKLFHLIIVLDHFKGWMVPENLTYVHAYVKHNTDRSN</sequence>
<dbReference type="InterPro" id="IPR001878">
    <property type="entry name" value="Znf_CCHC"/>
</dbReference>
<dbReference type="GO" id="GO:0008270">
    <property type="term" value="F:zinc ion binding"/>
    <property type="evidence" value="ECO:0007669"/>
    <property type="project" value="UniProtKB-KW"/>
</dbReference>
<feature type="compositionally biased region" description="Low complexity" evidence="4">
    <location>
        <begin position="86"/>
        <end position="97"/>
    </location>
</feature>
<evidence type="ECO:0000256" key="4">
    <source>
        <dbReference type="SAM" id="MobiDB-lite"/>
    </source>
</evidence>
<dbReference type="PROSITE" id="PS50102">
    <property type="entry name" value="RRM"/>
    <property type="match status" value="2"/>
</dbReference>
<dbReference type="PROSITE" id="PS50158">
    <property type="entry name" value="ZF_CCHC"/>
    <property type="match status" value="1"/>
</dbReference>
<dbReference type="SUPFAM" id="SSF57756">
    <property type="entry name" value="Retrovirus zinc finger-like domains"/>
    <property type="match status" value="1"/>
</dbReference>
<feature type="domain" description="RRM" evidence="6">
    <location>
        <begin position="324"/>
        <end position="400"/>
    </location>
</feature>
<keyword evidence="1 3" id="KW-0694">RNA-binding</keyword>
<dbReference type="InterPro" id="IPR034361">
    <property type="entry name" value="PHIP1_RRM1"/>
</dbReference>
<gene>
    <name evidence="8" type="ORF">MUK42_05140</name>
</gene>
<evidence type="ECO:0000256" key="2">
    <source>
        <dbReference type="PROSITE-ProRule" id="PRU00047"/>
    </source>
</evidence>